<organism evidence="1 2">
    <name type="scientific">Helianthus annuus</name>
    <name type="common">Common sunflower</name>
    <dbReference type="NCBI Taxonomy" id="4232"/>
    <lineage>
        <taxon>Eukaryota</taxon>
        <taxon>Viridiplantae</taxon>
        <taxon>Streptophyta</taxon>
        <taxon>Embryophyta</taxon>
        <taxon>Tracheophyta</taxon>
        <taxon>Spermatophyta</taxon>
        <taxon>Magnoliopsida</taxon>
        <taxon>eudicotyledons</taxon>
        <taxon>Gunneridae</taxon>
        <taxon>Pentapetalae</taxon>
        <taxon>asterids</taxon>
        <taxon>campanulids</taxon>
        <taxon>Asterales</taxon>
        <taxon>Asteraceae</taxon>
        <taxon>Asteroideae</taxon>
        <taxon>Heliantheae alliance</taxon>
        <taxon>Heliantheae</taxon>
        <taxon>Helianthus</taxon>
    </lineage>
</organism>
<dbReference type="Proteomes" id="UP000215914">
    <property type="component" value="Chromosome 13"/>
</dbReference>
<accession>A0A251SU46</accession>
<sequence>MGPGPKPIYNTCHTQRKPLLLSLNSGDRSKVRSLTGCWQTTLLRRDTNNPRRNHKSTLLLRRATLPNPLLHFNCRSTSIYLQ</sequence>
<protein>
    <submittedName>
        <fullName evidence="1">Uncharacterized protein</fullName>
    </submittedName>
</protein>
<proteinExistence type="predicted"/>
<keyword evidence="2" id="KW-1185">Reference proteome</keyword>
<evidence type="ECO:0000313" key="2">
    <source>
        <dbReference type="Proteomes" id="UP000215914"/>
    </source>
</evidence>
<reference evidence="2" key="1">
    <citation type="journal article" date="2017" name="Nature">
        <title>The sunflower genome provides insights into oil metabolism, flowering and Asterid evolution.</title>
        <authorList>
            <person name="Badouin H."/>
            <person name="Gouzy J."/>
            <person name="Grassa C.J."/>
            <person name="Murat F."/>
            <person name="Staton S.E."/>
            <person name="Cottret L."/>
            <person name="Lelandais-Briere C."/>
            <person name="Owens G.L."/>
            <person name="Carrere S."/>
            <person name="Mayjonade B."/>
            <person name="Legrand L."/>
            <person name="Gill N."/>
            <person name="Kane N.C."/>
            <person name="Bowers J.E."/>
            <person name="Hubner S."/>
            <person name="Bellec A."/>
            <person name="Berard A."/>
            <person name="Berges H."/>
            <person name="Blanchet N."/>
            <person name="Boniface M.C."/>
            <person name="Brunel D."/>
            <person name="Catrice O."/>
            <person name="Chaidir N."/>
            <person name="Claudel C."/>
            <person name="Donnadieu C."/>
            <person name="Faraut T."/>
            <person name="Fievet G."/>
            <person name="Helmstetter N."/>
            <person name="King M."/>
            <person name="Knapp S.J."/>
            <person name="Lai Z."/>
            <person name="Le Paslier M.C."/>
            <person name="Lippi Y."/>
            <person name="Lorenzon L."/>
            <person name="Mandel J.R."/>
            <person name="Marage G."/>
            <person name="Marchand G."/>
            <person name="Marquand E."/>
            <person name="Bret-Mestries E."/>
            <person name="Morien E."/>
            <person name="Nambeesan S."/>
            <person name="Nguyen T."/>
            <person name="Pegot-Espagnet P."/>
            <person name="Pouilly N."/>
            <person name="Raftis F."/>
            <person name="Sallet E."/>
            <person name="Schiex T."/>
            <person name="Thomas J."/>
            <person name="Vandecasteele C."/>
            <person name="Vares D."/>
            <person name="Vear F."/>
            <person name="Vautrin S."/>
            <person name="Crespi M."/>
            <person name="Mangin B."/>
            <person name="Burke J.M."/>
            <person name="Salse J."/>
            <person name="Munos S."/>
            <person name="Vincourt P."/>
            <person name="Rieseberg L.H."/>
            <person name="Langlade N.B."/>
        </authorList>
    </citation>
    <scope>NUCLEOTIDE SEQUENCE [LARGE SCALE GENOMIC DNA]</scope>
    <source>
        <strain evidence="2">cv. SF193</strain>
    </source>
</reference>
<evidence type="ECO:0000313" key="1">
    <source>
        <dbReference type="EMBL" id="OTG01061.1"/>
    </source>
</evidence>
<gene>
    <name evidence="1" type="ORF">HannXRQ_Chr13g0397931</name>
</gene>
<dbReference type="InParanoid" id="A0A251SU46"/>
<dbReference type="EMBL" id="CM007902">
    <property type="protein sequence ID" value="OTG01061.1"/>
    <property type="molecule type" value="Genomic_DNA"/>
</dbReference>
<dbReference type="AlphaFoldDB" id="A0A251SU46"/>
<name>A0A251SU46_HELAN</name>